<name>A0A0F9L024_9ZZZZ</name>
<dbReference type="EMBL" id="LAZR01007126">
    <property type="protein sequence ID" value="KKM87268.1"/>
    <property type="molecule type" value="Genomic_DNA"/>
</dbReference>
<sequence>MSRINIKYLMLEDYANIFNKKKLFLRFNGLFSTFSENLKGTKIISEFAERFHLFHHYFTEYKYHLYSAYYFLEQLEQLEKAIMAQYIELKPFIEFQNETKIEYDSLIVQEYLLRIMPFLNTMFILQDRLMVVIAIFLDIEFKDPKQNPNESNKKYKKKVKNFRNKLQSFAAYANNHNLILKEFPDEIAELVVNYWIQNGQELRKYRNLEQHQFSLLEEVYIIRDSIERFVLYLPDNPNEKNFEKLTYDNNLIAIDFFKSEIQIFHDFVEEIMTFIGINPKIHEIGSGSSSKSNLIKNYNEGDLMKIWVIKNEAILFSVGEKTPNGEAAKLSLRKIRNKMNVLRWEIK</sequence>
<protein>
    <submittedName>
        <fullName evidence="1">Uncharacterized protein</fullName>
    </submittedName>
</protein>
<dbReference type="AlphaFoldDB" id="A0A0F9L024"/>
<proteinExistence type="predicted"/>
<accession>A0A0F9L024</accession>
<reference evidence="1" key="1">
    <citation type="journal article" date="2015" name="Nature">
        <title>Complex archaea that bridge the gap between prokaryotes and eukaryotes.</title>
        <authorList>
            <person name="Spang A."/>
            <person name="Saw J.H."/>
            <person name="Jorgensen S.L."/>
            <person name="Zaremba-Niedzwiedzka K."/>
            <person name="Martijn J."/>
            <person name="Lind A.E."/>
            <person name="van Eijk R."/>
            <person name="Schleper C."/>
            <person name="Guy L."/>
            <person name="Ettema T.J."/>
        </authorList>
    </citation>
    <scope>NUCLEOTIDE SEQUENCE</scope>
</reference>
<comment type="caution">
    <text evidence="1">The sequence shown here is derived from an EMBL/GenBank/DDBJ whole genome shotgun (WGS) entry which is preliminary data.</text>
</comment>
<gene>
    <name evidence="1" type="ORF">LCGC14_1270620</name>
</gene>
<organism evidence="1">
    <name type="scientific">marine sediment metagenome</name>
    <dbReference type="NCBI Taxonomy" id="412755"/>
    <lineage>
        <taxon>unclassified sequences</taxon>
        <taxon>metagenomes</taxon>
        <taxon>ecological metagenomes</taxon>
    </lineage>
</organism>
<evidence type="ECO:0000313" key="1">
    <source>
        <dbReference type="EMBL" id="KKM87268.1"/>
    </source>
</evidence>